<protein>
    <submittedName>
        <fullName evidence="1">RteC protein</fullName>
    </submittedName>
</protein>
<evidence type="ECO:0000313" key="1">
    <source>
        <dbReference type="EMBL" id="SFH89442.1"/>
    </source>
</evidence>
<sequence length="292" mass="34914">MKEASIENLYSGMLEQLGYINGSIRESVQNLNESLSCIADTINELRERIRRHPFEEETDEINFFKYTKPRFCAWQTYVVELHKILSSVPVGTDQTVRDYYMEEISVVNRFFRLHAFHYQYYVTDEHSKDKQFFLRRNSSLFPPGRELLPDDPEFSTDLDHLFGMFRAYEMLRDFLIGRIRLLYQEPNNVLLKEMMQGRKRWWSGTKMELVEFGYGIYFTRRVNGGKADISDIIAWLEESFSEDLAQAYRMFVDITRRKTISHTKYLDEMRGAIQVHIEESLKYKPHKRRSKN</sequence>
<dbReference type="Pfam" id="PF09357">
    <property type="entry name" value="RteC"/>
    <property type="match status" value="1"/>
</dbReference>
<dbReference type="STRING" id="1477437.SAMN05444682_101609"/>
<dbReference type="Proteomes" id="UP000198670">
    <property type="component" value="Unassembled WGS sequence"/>
</dbReference>
<reference evidence="1 2" key="1">
    <citation type="submission" date="2016-10" db="EMBL/GenBank/DDBJ databases">
        <authorList>
            <person name="de Groot N.N."/>
        </authorList>
    </citation>
    <scope>NUCLEOTIDE SEQUENCE [LARGE SCALE GENOMIC DNA]</scope>
    <source>
        <strain evidence="1 2">RK1</strain>
    </source>
</reference>
<organism evidence="1 2">
    <name type="scientific">Parapedobacter indicus</name>
    <dbReference type="NCBI Taxonomy" id="1477437"/>
    <lineage>
        <taxon>Bacteria</taxon>
        <taxon>Pseudomonadati</taxon>
        <taxon>Bacteroidota</taxon>
        <taxon>Sphingobacteriia</taxon>
        <taxon>Sphingobacteriales</taxon>
        <taxon>Sphingobacteriaceae</taxon>
        <taxon>Parapedobacter</taxon>
    </lineage>
</organism>
<gene>
    <name evidence="1" type="ORF">SAMN05444682_101609</name>
</gene>
<dbReference type="AlphaFoldDB" id="A0A1I3DRV9"/>
<dbReference type="OrthoDB" id="790983at2"/>
<dbReference type="InterPro" id="IPR018534">
    <property type="entry name" value="Tet_reg_excision_RteC"/>
</dbReference>
<keyword evidence="2" id="KW-1185">Reference proteome</keyword>
<evidence type="ECO:0000313" key="2">
    <source>
        <dbReference type="Proteomes" id="UP000198670"/>
    </source>
</evidence>
<dbReference type="RefSeq" id="WP_090624012.1">
    <property type="nucleotide sequence ID" value="NZ_FOQO01000001.1"/>
</dbReference>
<name>A0A1I3DRV9_9SPHI</name>
<dbReference type="EMBL" id="FOQO01000001">
    <property type="protein sequence ID" value="SFH89442.1"/>
    <property type="molecule type" value="Genomic_DNA"/>
</dbReference>
<accession>A0A1I3DRV9</accession>
<proteinExistence type="predicted"/>